<name>A0A8B4GZQ5_9CORY</name>
<evidence type="ECO:0000313" key="2">
    <source>
        <dbReference type="Proteomes" id="UP000249886"/>
    </source>
</evidence>
<evidence type="ECO:0000313" key="1">
    <source>
        <dbReference type="EMBL" id="SPW24011.1"/>
    </source>
</evidence>
<dbReference type="EMBL" id="UARK01000001">
    <property type="protein sequence ID" value="SPW24011.1"/>
    <property type="molecule type" value="Genomic_DNA"/>
</dbReference>
<sequence length="41" mass="4668">MVTVGKVGMFRNVASVAAGDVWYWDVYQYELQDQSASHMVE</sequence>
<comment type="caution">
    <text evidence="1">The sequence shown here is derived from an EMBL/GenBank/DDBJ whole genome shotgun (WGS) entry which is preliminary data.</text>
</comment>
<dbReference type="AlphaFoldDB" id="A0A8B4GZQ5"/>
<dbReference type="Proteomes" id="UP000249886">
    <property type="component" value="Unassembled WGS sequence"/>
</dbReference>
<accession>A0A8B4GZQ5</accession>
<gene>
    <name evidence="1" type="ORF">NCTC10254_00375</name>
</gene>
<proteinExistence type="predicted"/>
<organism evidence="1 2">
    <name type="scientific">Corynebacterium matruchotii</name>
    <dbReference type="NCBI Taxonomy" id="43768"/>
    <lineage>
        <taxon>Bacteria</taxon>
        <taxon>Bacillati</taxon>
        <taxon>Actinomycetota</taxon>
        <taxon>Actinomycetes</taxon>
        <taxon>Mycobacteriales</taxon>
        <taxon>Corynebacteriaceae</taxon>
        <taxon>Corynebacterium</taxon>
    </lineage>
</organism>
<protein>
    <submittedName>
        <fullName evidence="1">Uncharacterized protein</fullName>
    </submittedName>
</protein>
<reference evidence="1 2" key="1">
    <citation type="submission" date="2018-06" db="EMBL/GenBank/DDBJ databases">
        <authorList>
            <consortium name="Pathogen Informatics"/>
            <person name="Doyle S."/>
        </authorList>
    </citation>
    <scope>NUCLEOTIDE SEQUENCE [LARGE SCALE GENOMIC DNA]</scope>
    <source>
        <strain evidence="1 2">NCTC10254</strain>
    </source>
</reference>